<gene>
    <name evidence="2" type="ORF">EWE75_06300</name>
</gene>
<evidence type="ECO:0000259" key="1">
    <source>
        <dbReference type="Pfam" id="PF10005"/>
    </source>
</evidence>
<feature type="domain" description="Zinc-ribbon" evidence="1">
    <location>
        <begin position="4"/>
        <end position="93"/>
    </location>
</feature>
<keyword evidence="3" id="KW-1185">Reference proteome</keyword>
<dbReference type="Proteomes" id="UP000292085">
    <property type="component" value="Unassembled WGS sequence"/>
</dbReference>
<sequence length="382" mass="42571">MAAYTCPNCRQRLHFESRVCPSCAHPLGFAPIANGFLHLDVADGAWRDANGAVVTVQPCANARYGVCNWVVAVDDPQPMCLACRHNRIIPDLAIAGVLERWTKIEDAKRRVLHGLMRLGLKLETKAQNVHGLAFDFLYDTSAEQGYAPRHFTGHENGLITLNLIEADDAQRERIRRQMGEPYRTLVGHFRHEIGHYFWSRLVQFGPDLIPFRTLFGDERADYQAALQSHYANPLRAGWEDEYVSAYATMHPWEDFAETFAHHSHIVDTLATIGGFGTRLDAMPAAAPGTPDSVIDFDPYRADTATLTAHWIPFAFAINEINRSMGQPDLYPFRLSPAVVLKLDFVNRLIAFYAGRWAPGEAESSDLKALVATLGQGVELGVG</sequence>
<name>A0A4Q6Y4M1_9SPHN</name>
<dbReference type="EMBL" id="SGIS01000007">
    <property type="protein sequence ID" value="RZF65282.1"/>
    <property type="molecule type" value="Genomic_DNA"/>
</dbReference>
<organism evidence="2 3">
    <name type="scientific">Sphingomonas populi</name>
    <dbReference type="NCBI Taxonomy" id="2484750"/>
    <lineage>
        <taxon>Bacteria</taxon>
        <taxon>Pseudomonadati</taxon>
        <taxon>Pseudomonadota</taxon>
        <taxon>Alphaproteobacteria</taxon>
        <taxon>Sphingomonadales</taxon>
        <taxon>Sphingomonadaceae</taxon>
        <taxon>Sphingomonas</taxon>
    </lineage>
</organism>
<dbReference type="InterPro" id="IPR011201">
    <property type="entry name" value="Zinc-ribbon_6_bact"/>
</dbReference>
<dbReference type="RefSeq" id="WP_130155815.1">
    <property type="nucleotide sequence ID" value="NZ_SGIS01000007.1"/>
</dbReference>
<dbReference type="Pfam" id="PF15887">
    <property type="entry name" value="Peptidase_Mx"/>
    <property type="match status" value="1"/>
</dbReference>
<dbReference type="AlphaFoldDB" id="A0A4Q6Y4M1"/>
<evidence type="ECO:0000313" key="3">
    <source>
        <dbReference type="Proteomes" id="UP000292085"/>
    </source>
</evidence>
<protein>
    <recommendedName>
        <fullName evidence="1">Zinc-ribbon domain-containing protein</fullName>
    </recommendedName>
</protein>
<comment type="caution">
    <text evidence="2">The sequence shown here is derived from an EMBL/GenBank/DDBJ whole genome shotgun (WGS) entry which is preliminary data.</text>
</comment>
<dbReference type="OrthoDB" id="256753at2"/>
<reference evidence="2 3" key="1">
    <citation type="submission" date="2019-02" db="EMBL/GenBank/DDBJ databases">
        <authorList>
            <person name="Li Y."/>
        </authorList>
    </citation>
    <scope>NUCLEOTIDE SEQUENCE [LARGE SCALE GENOMIC DNA]</scope>
    <source>
        <strain evidence="2 3">3-7</strain>
    </source>
</reference>
<dbReference type="Pfam" id="PF10005">
    <property type="entry name" value="Zn_ribbon_DZR_6"/>
    <property type="match status" value="1"/>
</dbReference>
<proteinExistence type="predicted"/>
<dbReference type="PIRSF" id="PIRSF012641">
    <property type="entry name" value="UCP012641"/>
    <property type="match status" value="1"/>
</dbReference>
<evidence type="ECO:0000313" key="2">
    <source>
        <dbReference type="EMBL" id="RZF65282.1"/>
    </source>
</evidence>
<dbReference type="InterPro" id="IPR031321">
    <property type="entry name" value="UCP012641"/>
</dbReference>
<accession>A0A4Q6Y4M1</accession>